<accession>A0A380TJX0</accession>
<dbReference type="GO" id="GO:0015031">
    <property type="term" value="P:protein transport"/>
    <property type="evidence" value="ECO:0007669"/>
    <property type="project" value="InterPro"/>
</dbReference>
<dbReference type="HAMAP" id="MF_00821">
    <property type="entry name" value="SecB"/>
    <property type="match status" value="1"/>
</dbReference>
<sequence length="180" mass="19803">MSDTREPGSEGTPVKTDGNGKAPERTHPPILIQAQYMKDLSFEAPGAPAVFTLLQNNKPDIQVRVDVHANTLGENTYEVILHLRADCKVADSVAFVVELSYAGLFALNVPAEHRRPVLMIECPRLLFPYARKIVADATLEGGFLPLMLAPLDFVQLYQRQQQESAGEKSFGDAEGEIKLV</sequence>
<evidence type="ECO:0000313" key="2">
    <source>
        <dbReference type="EMBL" id="SUS08740.1"/>
    </source>
</evidence>
<dbReference type="Gene3D" id="3.10.420.10">
    <property type="entry name" value="SecB-like"/>
    <property type="match status" value="1"/>
</dbReference>
<gene>
    <name evidence="2" type="primary">secB</name>
    <name evidence="2" type="ORF">DF3PB_840013</name>
    <name evidence="3" type="ORF">DF3PB_970008</name>
</gene>
<dbReference type="Pfam" id="PF02556">
    <property type="entry name" value="SecB"/>
    <property type="match status" value="1"/>
</dbReference>
<dbReference type="GO" id="GO:0051082">
    <property type="term" value="F:unfolded protein binding"/>
    <property type="evidence" value="ECO:0007669"/>
    <property type="project" value="InterPro"/>
</dbReference>
<dbReference type="EMBL" id="UIDG01000639">
    <property type="protein sequence ID" value="SUS08740.1"/>
    <property type="molecule type" value="Genomic_DNA"/>
</dbReference>
<dbReference type="SUPFAM" id="SSF54611">
    <property type="entry name" value="SecB-like"/>
    <property type="match status" value="1"/>
</dbReference>
<dbReference type="PRINTS" id="PR01594">
    <property type="entry name" value="SECBCHAPRONE"/>
</dbReference>
<evidence type="ECO:0000256" key="1">
    <source>
        <dbReference type="SAM" id="MobiDB-lite"/>
    </source>
</evidence>
<dbReference type="NCBIfam" id="NF004392">
    <property type="entry name" value="PRK05751.1-3"/>
    <property type="match status" value="1"/>
</dbReference>
<protein>
    <submittedName>
        <fullName evidence="2">Protein-export protein SecB</fullName>
    </submittedName>
</protein>
<name>A0A380TJX0_9ZZZZ</name>
<dbReference type="EMBL" id="UIDG01000653">
    <property type="protein sequence ID" value="SUS08942.1"/>
    <property type="molecule type" value="Genomic_DNA"/>
</dbReference>
<feature type="region of interest" description="Disordered" evidence="1">
    <location>
        <begin position="1"/>
        <end position="26"/>
    </location>
</feature>
<organism evidence="2">
    <name type="scientific">metagenome</name>
    <dbReference type="NCBI Taxonomy" id="256318"/>
    <lineage>
        <taxon>unclassified sequences</taxon>
        <taxon>metagenomes</taxon>
    </lineage>
</organism>
<reference evidence="2" key="1">
    <citation type="submission" date="2018-07" db="EMBL/GenBank/DDBJ databases">
        <authorList>
            <person name="Quirk P.G."/>
            <person name="Krulwich T.A."/>
        </authorList>
    </citation>
    <scope>NUCLEOTIDE SEQUENCE</scope>
</reference>
<evidence type="ECO:0000313" key="3">
    <source>
        <dbReference type="EMBL" id="SUS08942.1"/>
    </source>
</evidence>
<dbReference type="InterPro" id="IPR003708">
    <property type="entry name" value="SecB"/>
</dbReference>
<dbReference type="NCBIfam" id="TIGR00809">
    <property type="entry name" value="secB"/>
    <property type="match status" value="1"/>
</dbReference>
<dbReference type="InterPro" id="IPR035958">
    <property type="entry name" value="SecB-like_sf"/>
</dbReference>
<dbReference type="AlphaFoldDB" id="A0A380TJX0"/>
<dbReference type="PANTHER" id="PTHR36918:SF1">
    <property type="entry name" value="PROTEIN-EXPORT PROTEIN SECB"/>
    <property type="match status" value="1"/>
</dbReference>
<proteinExistence type="inferred from homology"/>
<dbReference type="PANTHER" id="PTHR36918">
    <property type="match status" value="1"/>
</dbReference>
<dbReference type="GO" id="GO:0051262">
    <property type="term" value="P:protein tetramerization"/>
    <property type="evidence" value="ECO:0007669"/>
    <property type="project" value="InterPro"/>
</dbReference>